<dbReference type="SUPFAM" id="SSF48150">
    <property type="entry name" value="DNA-glycosylase"/>
    <property type="match status" value="1"/>
</dbReference>
<dbReference type="Proteomes" id="UP000008461">
    <property type="component" value="Chromosome"/>
</dbReference>
<dbReference type="Gene3D" id="1.10.1670.40">
    <property type="match status" value="1"/>
</dbReference>
<keyword evidence="4" id="KW-0227">DNA damage</keyword>
<dbReference type="GO" id="GO:0006307">
    <property type="term" value="P:DNA alkylation repair"/>
    <property type="evidence" value="ECO:0007669"/>
    <property type="project" value="TreeGrafter"/>
</dbReference>
<dbReference type="InterPro" id="IPR011257">
    <property type="entry name" value="DNA_glycosylase"/>
</dbReference>
<protein>
    <recommendedName>
        <fullName evidence="3">DNA-3-methyladenine glycosylase II</fullName>
        <ecNumber evidence="3">3.2.2.21</ecNumber>
    </recommendedName>
</protein>
<evidence type="ECO:0000259" key="6">
    <source>
        <dbReference type="SMART" id="SM00478"/>
    </source>
</evidence>
<dbReference type="GO" id="GO:0032993">
    <property type="term" value="C:protein-DNA complex"/>
    <property type="evidence" value="ECO:0007669"/>
    <property type="project" value="TreeGrafter"/>
</dbReference>
<dbReference type="STRING" id="760192.Halhy_3801"/>
<evidence type="ECO:0000256" key="3">
    <source>
        <dbReference type="ARBA" id="ARBA00012000"/>
    </source>
</evidence>
<dbReference type="GO" id="GO:0043916">
    <property type="term" value="F:DNA-7-methylguanine glycosylase activity"/>
    <property type="evidence" value="ECO:0007669"/>
    <property type="project" value="TreeGrafter"/>
</dbReference>
<reference key="2">
    <citation type="submission" date="2011-04" db="EMBL/GenBank/DDBJ databases">
        <title>Complete sequence of chromosome of Haliscomenobacter hydrossis DSM 1100.</title>
        <authorList>
            <consortium name="US DOE Joint Genome Institute (JGI-PGF)"/>
            <person name="Lucas S."/>
            <person name="Han J."/>
            <person name="Lapidus A."/>
            <person name="Bruce D."/>
            <person name="Goodwin L."/>
            <person name="Pitluck S."/>
            <person name="Peters L."/>
            <person name="Kyrpides N."/>
            <person name="Mavromatis K."/>
            <person name="Ivanova N."/>
            <person name="Ovchinnikova G."/>
            <person name="Pagani I."/>
            <person name="Daligault H."/>
            <person name="Detter J.C."/>
            <person name="Han C."/>
            <person name="Land M."/>
            <person name="Hauser L."/>
            <person name="Markowitz V."/>
            <person name="Cheng J.-F."/>
            <person name="Hugenholtz P."/>
            <person name="Woyke T."/>
            <person name="Wu D."/>
            <person name="Verbarg S."/>
            <person name="Frueling A."/>
            <person name="Brambilla E."/>
            <person name="Klenk H.-P."/>
            <person name="Eisen J.A."/>
        </authorList>
    </citation>
    <scope>NUCLEOTIDE SEQUENCE</scope>
    <source>
        <strain>DSM 1100</strain>
    </source>
</reference>
<gene>
    <name evidence="7" type="ordered locus">Halhy_3801</name>
</gene>
<dbReference type="InterPro" id="IPR000035">
    <property type="entry name" value="Alkylbase_DNA_glycsylse_CS"/>
</dbReference>
<dbReference type="GO" id="GO:0006285">
    <property type="term" value="P:base-excision repair, AP site formation"/>
    <property type="evidence" value="ECO:0007669"/>
    <property type="project" value="TreeGrafter"/>
</dbReference>
<dbReference type="InterPro" id="IPR051912">
    <property type="entry name" value="Alkylbase_DNA_Glycosylase/TA"/>
</dbReference>
<dbReference type="GO" id="GO:0032131">
    <property type="term" value="F:alkylated DNA binding"/>
    <property type="evidence" value="ECO:0007669"/>
    <property type="project" value="TreeGrafter"/>
</dbReference>
<organism evidence="7 8">
    <name type="scientific">Haliscomenobacter hydrossis (strain ATCC 27775 / DSM 1100 / LMG 10767 / O)</name>
    <dbReference type="NCBI Taxonomy" id="760192"/>
    <lineage>
        <taxon>Bacteria</taxon>
        <taxon>Pseudomonadati</taxon>
        <taxon>Bacteroidota</taxon>
        <taxon>Saprospiria</taxon>
        <taxon>Saprospirales</taxon>
        <taxon>Haliscomenobacteraceae</taxon>
        <taxon>Haliscomenobacter</taxon>
    </lineage>
</organism>
<evidence type="ECO:0000256" key="5">
    <source>
        <dbReference type="ARBA" id="ARBA00023204"/>
    </source>
</evidence>
<dbReference type="eggNOG" id="COG0122">
    <property type="taxonomic scope" value="Bacteria"/>
</dbReference>
<sequence length="200" mass="23018">MQEQIVAHLSRDPKLASILPNIAFPDYGADNNDVYFGLLESIASQQLSVKAADTIFKRFLAIFPTAYPAAELLVNTPQESLRAVGLSNQKAQYMRNTAAFFLEHQLFQKDWSGFSDDEVVKLLSSIKGVGKWTVEMILMFVLRRPDVFPIDDLGVRQAMIRLYEVELEGKAQYQKLTEIAEAWRPYRTYACRYLWRWKDA</sequence>
<dbReference type="KEGG" id="hhy:Halhy_3801"/>
<dbReference type="PANTHER" id="PTHR43003">
    <property type="entry name" value="DNA-3-METHYLADENINE GLYCOSYLASE"/>
    <property type="match status" value="1"/>
</dbReference>
<dbReference type="GO" id="GO:0008725">
    <property type="term" value="F:DNA-3-methyladenine glycosylase activity"/>
    <property type="evidence" value="ECO:0007669"/>
    <property type="project" value="TreeGrafter"/>
</dbReference>
<dbReference type="EC" id="3.2.2.21" evidence="3"/>
<evidence type="ECO:0000256" key="1">
    <source>
        <dbReference type="ARBA" id="ARBA00000086"/>
    </source>
</evidence>
<feature type="domain" description="HhH-GPD" evidence="6">
    <location>
        <begin position="43"/>
        <end position="199"/>
    </location>
</feature>
<comment type="catalytic activity">
    <reaction evidence="1">
        <text>Hydrolysis of alkylated DNA, releasing 3-methyladenine, 3-methylguanine, 7-methylguanine and 7-methyladenine.</text>
        <dbReference type="EC" id="3.2.2.21"/>
    </reaction>
</comment>
<dbReference type="CDD" id="cd00056">
    <property type="entry name" value="ENDO3c"/>
    <property type="match status" value="1"/>
</dbReference>
<keyword evidence="8" id="KW-1185">Reference proteome</keyword>
<dbReference type="RefSeq" id="WP_013766192.1">
    <property type="nucleotide sequence ID" value="NC_015510.1"/>
</dbReference>
<name>F4L246_HALH1</name>
<dbReference type="PANTHER" id="PTHR43003:SF5">
    <property type="entry name" value="DNA-3-METHYLADENINE GLYCOSYLASE"/>
    <property type="match status" value="1"/>
</dbReference>
<comment type="similarity">
    <text evidence="2">Belongs to the alkylbase DNA glycosidase AlkA family.</text>
</comment>
<accession>F4L246</accession>
<evidence type="ECO:0000313" key="8">
    <source>
        <dbReference type="Proteomes" id="UP000008461"/>
    </source>
</evidence>
<reference evidence="7 8" key="1">
    <citation type="journal article" date="2011" name="Stand. Genomic Sci.">
        <title>Complete genome sequence of Haliscomenobacter hydrossis type strain (O).</title>
        <authorList>
            <consortium name="US DOE Joint Genome Institute (JGI-PGF)"/>
            <person name="Daligault H."/>
            <person name="Lapidus A."/>
            <person name="Zeytun A."/>
            <person name="Nolan M."/>
            <person name="Lucas S."/>
            <person name="Del Rio T.G."/>
            <person name="Tice H."/>
            <person name="Cheng J.F."/>
            <person name="Tapia R."/>
            <person name="Han C."/>
            <person name="Goodwin L."/>
            <person name="Pitluck S."/>
            <person name="Liolios K."/>
            <person name="Pagani I."/>
            <person name="Ivanova N."/>
            <person name="Huntemann M."/>
            <person name="Mavromatis K."/>
            <person name="Mikhailova N."/>
            <person name="Pati A."/>
            <person name="Chen A."/>
            <person name="Palaniappan K."/>
            <person name="Land M."/>
            <person name="Hauser L."/>
            <person name="Brambilla E.M."/>
            <person name="Rohde M."/>
            <person name="Verbarg S."/>
            <person name="Goker M."/>
            <person name="Bristow J."/>
            <person name="Eisen J.A."/>
            <person name="Markowitz V."/>
            <person name="Hugenholtz P."/>
            <person name="Kyrpides N.C."/>
            <person name="Klenk H.P."/>
            <person name="Woyke T."/>
        </authorList>
    </citation>
    <scope>NUCLEOTIDE SEQUENCE [LARGE SCALE GENOMIC DNA]</scope>
    <source>
        <strain evidence="8">ATCC 27775 / DSM 1100 / LMG 10767 / O</strain>
    </source>
</reference>
<dbReference type="EMBL" id="CP002691">
    <property type="protein sequence ID" value="AEE51653.1"/>
    <property type="molecule type" value="Genomic_DNA"/>
</dbReference>
<keyword evidence="5" id="KW-0234">DNA repair</keyword>
<dbReference type="Gene3D" id="1.10.340.30">
    <property type="entry name" value="Hypothetical protein, domain 2"/>
    <property type="match status" value="1"/>
</dbReference>
<evidence type="ECO:0000256" key="4">
    <source>
        <dbReference type="ARBA" id="ARBA00022763"/>
    </source>
</evidence>
<dbReference type="AlphaFoldDB" id="F4L246"/>
<evidence type="ECO:0000313" key="7">
    <source>
        <dbReference type="EMBL" id="AEE51653.1"/>
    </source>
</evidence>
<dbReference type="SMART" id="SM00478">
    <property type="entry name" value="ENDO3c"/>
    <property type="match status" value="1"/>
</dbReference>
<dbReference type="HOGENOM" id="CLU_000445_72_5_10"/>
<dbReference type="FunFam" id="1.10.340.30:FF:000004">
    <property type="entry name" value="DNA-3-methyladenine glycosylase II"/>
    <property type="match status" value="1"/>
</dbReference>
<dbReference type="Pfam" id="PF00730">
    <property type="entry name" value="HhH-GPD"/>
    <property type="match status" value="1"/>
</dbReference>
<dbReference type="InterPro" id="IPR003265">
    <property type="entry name" value="HhH-GPD_domain"/>
</dbReference>
<evidence type="ECO:0000256" key="2">
    <source>
        <dbReference type="ARBA" id="ARBA00010817"/>
    </source>
</evidence>
<dbReference type="OrthoDB" id="9785929at2"/>
<dbReference type="PROSITE" id="PS00516">
    <property type="entry name" value="ALKYLBASE_DNA_GLYCOS"/>
    <property type="match status" value="1"/>
</dbReference>
<proteinExistence type="inferred from homology"/>